<feature type="non-terminal residue" evidence="2">
    <location>
        <position position="1"/>
    </location>
</feature>
<dbReference type="Pfam" id="PF07727">
    <property type="entry name" value="RVT_2"/>
    <property type="match status" value="1"/>
</dbReference>
<name>A0A371HME3_MUCPR</name>
<comment type="caution">
    <text evidence="2">The sequence shown here is derived from an EMBL/GenBank/DDBJ whole genome shotgun (WGS) entry which is preliminary data.</text>
</comment>
<organism evidence="2 3">
    <name type="scientific">Mucuna pruriens</name>
    <name type="common">Velvet bean</name>
    <name type="synonym">Dolichos pruriens</name>
    <dbReference type="NCBI Taxonomy" id="157652"/>
    <lineage>
        <taxon>Eukaryota</taxon>
        <taxon>Viridiplantae</taxon>
        <taxon>Streptophyta</taxon>
        <taxon>Embryophyta</taxon>
        <taxon>Tracheophyta</taxon>
        <taxon>Spermatophyta</taxon>
        <taxon>Magnoliopsida</taxon>
        <taxon>eudicotyledons</taxon>
        <taxon>Gunneridae</taxon>
        <taxon>Pentapetalae</taxon>
        <taxon>rosids</taxon>
        <taxon>fabids</taxon>
        <taxon>Fabales</taxon>
        <taxon>Fabaceae</taxon>
        <taxon>Papilionoideae</taxon>
        <taxon>50 kb inversion clade</taxon>
        <taxon>NPAAA clade</taxon>
        <taxon>indigoferoid/millettioid clade</taxon>
        <taxon>Phaseoleae</taxon>
        <taxon>Mucuna</taxon>
    </lineage>
</organism>
<dbReference type="Proteomes" id="UP000257109">
    <property type="component" value="Unassembled WGS sequence"/>
</dbReference>
<reference evidence="2" key="1">
    <citation type="submission" date="2018-05" db="EMBL/GenBank/DDBJ databases">
        <title>Draft genome of Mucuna pruriens seed.</title>
        <authorList>
            <person name="Nnadi N.E."/>
            <person name="Vos R."/>
            <person name="Hasami M.H."/>
            <person name="Devisetty U.K."/>
            <person name="Aguiy J.C."/>
        </authorList>
    </citation>
    <scope>NUCLEOTIDE SEQUENCE [LARGE SCALE GENOMIC DNA]</scope>
    <source>
        <strain evidence="2">JCA_2017</strain>
    </source>
</reference>
<dbReference type="EMBL" id="QJKJ01002169">
    <property type="protein sequence ID" value="RDY03956.1"/>
    <property type="molecule type" value="Genomic_DNA"/>
</dbReference>
<dbReference type="AlphaFoldDB" id="A0A371HME3"/>
<accession>A0A371HME3</accession>
<dbReference type="STRING" id="157652.A0A371HME3"/>
<evidence type="ECO:0000259" key="1">
    <source>
        <dbReference type="Pfam" id="PF07727"/>
    </source>
</evidence>
<evidence type="ECO:0000313" key="2">
    <source>
        <dbReference type="EMBL" id="RDY03956.1"/>
    </source>
</evidence>
<feature type="domain" description="Reverse transcriptase Ty1/copia-type" evidence="1">
    <location>
        <begin position="122"/>
        <end position="239"/>
    </location>
</feature>
<sequence length="240" mass="27204">LPDSKSLTIGLFTVLFFNILDDQIVAFVPLRITRTPSSLSLKTPELFSRGVPRLATHTTVKGDRFLYHTPKSPDLFTRGVFRLATHTTVKGDTFVYHIPKYRLVEFPGLKKPTSIIPLAETKIDVRNVFLNKIVEEEVYMQQSLGFEINKSLVYKLHRAIYSLNQVPRPWFERLTSALLLLGLSSSNVIMLVYEDNITVTGDNLPLLQDCIPKLNEQFALNELGNVDFFLGIEVQHLADG</sequence>
<proteinExistence type="predicted"/>
<gene>
    <name evidence="2" type="primary">GIP</name>
    <name evidence="2" type="ORF">CR513_12379</name>
</gene>
<evidence type="ECO:0000313" key="3">
    <source>
        <dbReference type="Proteomes" id="UP000257109"/>
    </source>
</evidence>
<protein>
    <submittedName>
        <fullName evidence="2">Copia protein</fullName>
    </submittedName>
</protein>
<dbReference type="InterPro" id="IPR013103">
    <property type="entry name" value="RVT_2"/>
</dbReference>
<feature type="non-terminal residue" evidence="2">
    <location>
        <position position="240"/>
    </location>
</feature>
<dbReference type="OrthoDB" id="1426677at2759"/>
<keyword evidence="3" id="KW-1185">Reference proteome</keyword>